<dbReference type="EMBL" id="CP086718">
    <property type="protein sequence ID" value="WOO83633.1"/>
    <property type="molecule type" value="Genomic_DNA"/>
</dbReference>
<accession>A0AAF0YHE6</accession>
<keyword evidence="2" id="KW-0472">Membrane</keyword>
<keyword evidence="4" id="KW-1185">Reference proteome</keyword>
<reference evidence="3" key="1">
    <citation type="submission" date="2023-10" db="EMBL/GenBank/DDBJ databases">
        <authorList>
            <person name="Noh H."/>
        </authorList>
    </citation>
    <scope>NUCLEOTIDE SEQUENCE</scope>
    <source>
        <strain evidence="3">DUCC4014</strain>
    </source>
</reference>
<name>A0AAF0YHE6_9TREE</name>
<feature type="compositionally biased region" description="Low complexity" evidence="1">
    <location>
        <begin position="102"/>
        <end position="122"/>
    </location>
</feature>
<feature type="region of interest" description="Disordered" evidence="1">
    <location>
        <begin position="1"/>
        <end position="138"/>
    </location>
</feature>
<organism evidence="3 4">
    <name type="scientific">Vanrija pseudolonga</name>
    <dbReference type="NCBI Taxonomy" id="143232"/>
    <lineage>
        <taxon>Eukaryota</taxon>
        <taxon>Fungi</taxon>
        <taxon>Dikarya</taxon>
        <taxon>Basidiomycota</taxon>
        <taxon>Agaricomycotina</taxon>
        <taxon>Tremellomycetes</taxon>
        <taxon>Trichosporonales</taxon>
        <taxon>Trichosporonaceae</taxon>
        <taxon>Vanrija</taxon>
    </lineage>
</organism>
<dbReference type="Proteomes" id="UP000827549">
    <property type="component" value="Chromosome 5"/>
</dbReference>
<protein>
    <submittedName>
        <fullName evidence="3">Uncharacterized protein</fullName>
    </submittedName>
</protein>
<evidence type="ECO:0000313" key="4">
    <source>
        <dbReference type="Proteomes" id="UP000827549"/>
    </source>
</evidence>
<sequence>MPASVARKSSFPHDDSPPPYGATETTPMLGTSPHAASASPHHSRSGNDSGDSSISQSSLYAVRREPPRTWTGVRLPSSRPPLPSTPPCTIAHSMHGMPTPPLSDAAPSASASNYTPSPLQHPFHPPHHHHTPPHQQAPKQFSYHLPRRFRHVTPAPQFQCPGYRTYYAASPAGIEANVIRYAHERDLAMHQYEAATNRALGRFLTAITLAALIYVGLGVLLLILLFWALSLEIPDEWPLPLP</sequence>
<proteinExistence type="predicted"/>
<evidence type="ECO:0000256" key="1">
    <source>
        <dbReference type="SAM" id="MobiDB-lite"/>
    </source>
</evidence>
<dbReference type="GeneID" id="87810327"/>
<dbReference type="AlphaFoldDB" id="A0AAF0YHE6"/>
<evidence type="ECO:0000256" key="2">
    <source>
        <dbReference type="SAM" id="Phobius"/>
    </source>
</evidence>
<gene>
    <name evidence="3" type="ORF">LOC62_05G007153</name>
</gene>
<feature type="transmembrane region" description="Helical" evidence="2">
    <location>
        <begin position="203"/>
        <end position="229"/>
    </location>
</feature>
<dbReference type="RefSeq" id="XP_062629659.1">
    <property type="nucleotide sequence ID" value="XM_062773675.1"/>
</dbReference>
<evidence type="ECO:0000313" key="3">
    <source>
        <dbReference type="EMBL" id="WOO83633.1"/>
    </source>
</evidence>
<keyword evidence="2" id="KW-0812">Transmembrane</keyword>
<feature type="compositionally biased region" description="Low complexity" evidence="1">
    <location>
        <begin position="32"/>
        <end position="58"/>
    </location>
</feature>
<keyword evidence="2" id="KW-1133">Transmembrane helix</keyword>